<organism evidence="1 2">
    <name type="scientific">Cellulomonas humilata</name>
    <dbReference type="NCBI Taxonomy" id="144055"/>
    <lineage>
        <taxon>Bacteria</taxon>
        <taxon>Bacillati</taxon>
        <taxon>Actinomycetota</taxon>
        <taxon>Actinomycetes</taxon>
        <taxon>Micrococcales</taxon>
        <taxon>Cellulomonadaceae</taxon>
        <taxon>Cellulomonas</taxon>
    </lineage>
</organism>
<reference evidence="1 2" key="1">
    <citation type="submission" date="2020-05" db="EMBL/GenBank/DDBJ databases">
        <title>Genome Sequencing of Type Strains.</title>
        <authorList>
            <person name="Lemaire J.F."/>
            <person name="Inderbitzin P."/>
            <person name="Gregorio O.A."/>
            <person name="Collins S.B."/>
            <person name="Wespe N."/>
            <person name="Knight-Connoni V."/>
        </authorList>
    </citation>
    <scope>NUCLEOTIDE SEQUENCE [LARGE SCALE GENOMIC DNA]</scope>
    <source>
        <strain evidence="1 2">ATCC 25174</strain>
    </source>
</reference>
<sequence>MPGADPHVVIQQLPTVLGPLELALPEGAALSADPGAVDGAAWYWVPQPGVAVLTVVDGDASLLTPTTLLDLERSLSDTTVEEVRDEPGQSDGERHLEFLSLPRAVRTFTTTVDGHQHPVRDTQLQGQQARFRFWQRGDHVVRLGFRLERAAEAEWRARLDQILDLARLP</sequence>
<evidence type="ECO:0000313" key="2">
    <source>
        <dbReference type="Proteomes" id="UP000565724"/>
    </source>
</evidence>
<protein>
    <submittedName>
        <fullName evidence="1">Uncharacterized protein</fullName>
    </submittedName>
</protein>
<dbReference type="RefSeq" id="WP_175347714.1">
    <property type="nucleotide sequence ID" value="NZ_JABMCI010000063.1"/>
</dbReference>
<accession>A0A7Y6A2N4</accession>
<proteinExistence type="predicted"/>
<evidence type="ECO:0000313" key="1">
    <source>
        <dbReference type="EMBL" id="NUU17775.1"/>
    </source>
</evidence>
<dbReference type="EMBL" id="JABMCI010000063">
    <property type="protein sequence ID" value="NUU17775.1"/>
    <property type="molecule type" value="Genomic_DNA"/>
</dbReference>
<gene>
    <name evidence="1" type="ORF">HP550_11000</name>
</gene>
<name>A0A7Y6A2N4_9CELL</name>
<keyword evidence="2" id="KW-1185">Reference proteome</keyword>
<dbReference type="AlphaFoldDB" id="A0A7Y6A2N4"/>
<dbReference type="Proteomes" id="UP000565724">
    <property type="component" value="Unassembled WGS sequence"/>
</dbReference>
<comment type="caution">
    <text evidence="1">The sequence shown here is derived from an EMBL/GenBank/DDBJ whole genome shotgun (WGS) entry which is preliminary data.</text>
</comment>